<dbReference type="AlphaFoldDB" id="A0A3A8E8L1"/>
<evidence type="ECO:0000313" key="1">
    <source>
        <dbReference type="EMBL" id="RKG30448.1"/>
    </source>
</evidence>
<sequence length="61" mass="6929">MVQATKIEAFDEKPPSGGFFMAKNCILAGCKTLLYIEQEFSKTGRKLTIFCRLSYLFDLQS</sequence>
<accession>A0A3A8E8L1</accession>
<keyword evidence="2" id="KW-1185">Reference proteome</keyword>
<reference evidence="1 2" key="1">
    <citation type="submission" date="2018-09" db="EMBL/GenBank/DDBJ databases">
        <title>The draft genome of Acinetobacter spp. strains.</title>
        <authorList>
            <person name="Qin J."/>
            <person name="Feng Y."/>
            <person name="Zong Z."/>
        </authorList>
    </citation>
    <scope>NUCLEOTIDE SEQUENCE [LARGE SCALE GENOMIC DNA]</scope>
    <source>
        <strain evidence="1 2">WCHAc060012</strain>
    </source>
</reference>
<comment type="caution">
    <text evidence="1">The sequence shown here is derived from an EMBL/GenBank/DDBJ whole genome shotgun (WGS) entry which is preliminary data.</text>
</comment>
<evidence type="ECO:0000313" key="2">
    <source>
        <dbReference type="Proteomes" id="UP000282388"/>
    </source>
</evidence>
<organism evidence="1 2">
    <name type="scientific">Acinetobacter tianfuensis</name>
    <dbReference type="NCBI Taxonomy" id="2419603"/>
    <lineage>
        <taxon>Bacteria</taxon>
        <taxon>Pseudomonadati</taxon>
        <taxon>Pseudomonadota</taxon>
        <taxon>Gammaproteobacteria</taxon>
        <taxon>Moraxellales</taxon>
        <taxon>Moraxellaceae</taxon>
        <taxon>Acinetobacter</taxon>
    </lineage>
</organism>
<dbReference type="Proteomes" id="UP000282388">
    <property type="component" value="Unassembled WGS sequence"/>
</dbReference>
<gene>
    <name evidence="1" type="ORF">D7V32_11345</name>
</gene>
<proteinExistence type="predicted"/>
<dbReference type="EMBL" id="RAXV01000024">
    <property type="protein sequence ID" value="RKG30448.1"/>
    <property type="molecule type" value="Genomic_DNA"/>
</dbReference>
<name>A0A3A8E8L1_9GAMM</name>
<protein>
    <submittedName>
        <fullName evidence="1">Uncharacterized protein</fullName>
    </submittedName>
</protein>